<feature type="compositionally biased region" description="Basic and acidic residues" evidence="1">
    <location>
        <begin position="347"/>
        <end position="368"/>
    </location>
</feature>
<organism evidence="3 4">
    <name type="scientific">Sorghum bicolor</name>
    <name type="common">Sorghum</name>
    <name type="synonym">Sorghum vulgare</name>
    <dbReference type="NCBI Taxonomy" id="4558"/>
    <lineage>
        <taxon>Eukaryota</taxon>
        <taxon>Viridiplantae</taxon>
        <taxon>Streptophyta</taxon>
        <taxon>Embryophyta</taxon>
        <taxon>Tracheophyta</taxon>
        <taxon>Spermatophyta</taxon>
        <taxon>Magnoliopsida</taxon>
        <taxon>Liliopsida</taxon>
        <taxon>Poales</taxon>
        <taxon>Poaceae</taxon>
        <taxon>PACMAD clade</taxon>
        <taxon>Panicoideae</taxon>
        <taxon>Andropogonodae</taxon>
        <taxon>Andropogoneae</taxon>
        <taxon>Sorghinae</taxon>
        <taxon>Sorghum</taxon>
    </lineage>
</organism>
<reference evidence="3 4" key="1">
    <citation type="journal article" date="2009" name="Nature">
        <title>The Sorghum bicolor genome and the diversification of grasses.</title>
        <authorList>
            <person name="Paterson A.H."/>
            <person name="Bowers J.E."/>
            <person name="Bruggmann R."/>
            <person name="Dubchak I."/>
            <person name="Grimwood J."/>
            <person name="Gundlach H."/>
            <person name="Haberer G."/>
            <person name="Hellsten U."/>
            <person name="Mitros T."/>
            <person name="Poliakov A."/>
            <person name="Schmutz J."/>
            <person name="Spannagl M."/>
            <person name="Tang H."/>
            <person name="Wang X."/>
            <person name="Wicker T."/>
            <person name="Bharti A.K."/>
            <person name="Chapman J."/>
            <person name="Feltus F.A."/>
            <person name="Gowik U."/>
            <person name="Grigoriev I.V."/>
            <person name="Lyons E."/>
            <person name="Maher C.A."/>
            <person name="Martis M."/>
            <person name="Narechania A."/>
            <person name="Otillar R.P."/>
            <person name="Penning B.W."/>
            <person name="Salamov A.A."/>
            <person name="Wang Y."/>
            <person name="Zhang L."/>
            <person name="Carpita N.C."/>
            <person name="Freeling M."/>
            <person name="Gingle A.R."/>
            <person name="Hash C.T."/>
            <person name="Keller B."/>
            <person name="Klein P."/>
            <person name="Kresovich S."/>
            <person name="McCann M.C."/>
            <person name="Ming R."/>
            <person name="Peterson D.G."/>
            <person name="Mehboob-ur-Rahman"/>
            <person name="Ware D."/>
            <person name="Westhoff P."/>
            <person name="Mayer K.F."/>
            <person name="Messing J."/>
            <person name="Rokhsar D.S."/>
        </authorList>
    </citation>
    <scope>NUCLEOTIDE SEQUENCE [LARGE SCALE GENOMIC DNA]</scope>
    <source>
        <strain evidence="4">cv. BTx623</strain>
    </source>
</reference>
<gene>
    <name evidence="3" type="ORF">SORBI_3010G275300</name>
</gene>
<feature type="compositionally biased region" description="Basic and acidic residues" evidence="1">
    <location>
        <begin position="28"/>
        <end position="41"/>
    </location>
</feature>
<feature type="domain" description="DUF4378" evidence="2">
    <location>
        <begin position="653"/>
        <end position="825"/>
    </location>
</feature>
<dbReference type="InterPro" id="IPR025486">
    <property type="entry name" value="DUF4378"/>
</dbReference>
<reference evidence="3" key="2">
    <citation type="submission" date="2017-02" db="EMBL/GenBank/DDBJ databases">
        <title>WGS assembly of Sorghum bicolor.</title>
        <authorList>
            <person name="Paterson A."/>
            <person name="Mullet J."/>
            <person name="Bowers J."/>
            <person name="Bruggmann R."/>
            <person name="Dubchak I."/>
            <person name="Grimwood J."/>
            <person name="Gundlach H."/>
            <person name="Haberer G."/>
            <person name="Hellsten U."/>
            <person name="Mitros T."/>
            <person name="Poliakov A."/>
            <person name="Schmutz J."/>
            <person name="Spannagl M."/>
            <person name="Tang H."/>
            <person name="Wang X."/>
            <person name="Wicker T."/>
            <person name="Bharti A."/>
            <person name="Chapman J."/>
            <person name="Feltus F."/>
            <person name="Gowik U."/>
            <person name="Grigoriev I."/>
            <person name="Lyons E."/>
            <person name="Maher C."/>
            <person name="Martis M."/>
            <person name="Narechania A."/>
            <person name="Otillar R."/>
            <person name="Penning B."/>
            <person name="Salamov A."/>
            <person name="Wang Y."/>
            <person name="Zhang L."/>
            <person name="Carpita N."/>
            <person name="Freeling M."/>
            <person name="Gingle A."/>
            <person name="Hash C."/>
            <person name="Keller B."/>
            <person name="Klein P."/>
            <person name="Kresovich S."/>
            <person name="Mccann M."/>
            <person name="Ming R."/>
            <person name="Peterson D."/>
            <person name="Rahman M."/>
            <person name="Ware D."/>
            <person name="Westhoff P."/>
            <person name="Mayer K."/>
            <person name="Messing J."/>
            <person name="Sims D."/>
            <person name="Jenkins J."/>
            <person name="Shu S."/>
            <person name="Rokhsar D."/>
        </authorList>
    </citation>
    <scope>NUCLEOTIDE SEQUENCE</scope>
</reference>
<feature type="region of interest" description="Disordered" evidence="1">
    <location>
        <begin position="128"/>
        <end position="182"/>
    </location>
</feature>
<dbReference type="Pfam" id="PF14309">
    <property type="entry name" value="DUF4378"/>
    <property type="match status" value="1"/>
</dbReference>
<feature type="compositionally biased region" description="Acidic residues" evidence="1">
    <location>
        <begin position="401"/>
        <end position="413"/>
    </location>
</feature>
<dbReference type="EMBL" id="CM000769">
    <property type="protein sequence ID" value="OQU77167.1"/>
    <property type="molecule type" value="Genomic_DNA"/>
</dbReference>
<feature type="region of interest" description="Disordered" evidence="1">
    <location>
        <begin position="340"/>
        <end position="425"/>
    </location>
</feature>
<dbReference type="PANTHER" id="PTHR40836:SF2">
    <property type="entry name" value="OS06G0728200 PROTEIN"/>
    <property type="match status" value="1"/>
</dbReference>
<feature type="region of interest" description="Disordered" evidence="1">
    <location>
        <begin position="1"/>
        <end position="46"/>
    </location>
</feature>
<reference evidence="4" key="3">
    <citation type="journal article" date="2018" name="Plant J.">
        <title>The Sorghum bicolor reference genome: improved assembly, gene annotations, a transcriptome atlas, and signatures of genome organization.</title>
        <authorList>
            <person name="McCormick R.F."/>
            <person name="Truong S.K."/>
            <person name="Sreedasyam A."/>
            <person name="Jenkins J."/>
            <person name="Shu S."/>
            <person name="Sims D."/>
            <person name="Kennedy M."/>
            <person name="Amirebrahimi M."/>
            <person name="Weers B.D."/>
            <person name="McKinley B."/>
            <person name="Mattison A."/>
            <person name="Morishige D.T."/>
            <person name="Grimwood J."/>
            <person name="Schmutz J."/>
            <person name="Mullet J.E."/>
        </authorList>
    </citation>
    <scope>NUCLEOTIDE SEQUENCE [LARGE SCALE GENOMIC DNA]</scope>
    <source>
        <strain evidence="4">cv. BTx623</strain>
    </source>
</reference>
<feature type="compositionally biased region" description="Low complexity" evidence="1">
    <location>
        <begin position="389"/>
        <end position="400"/>
    </location>
</feature>
<dbReference type="Gramene" id="OQU77167">
    <property type="protein sequence ID" value="OQU77167"/>
    <property type="gene ID" value="SORBI_3010G275300"/>
</dbReference>
<evidence type="ECO:0000259" key="2">
    <source>
        <dbReference type="Pfam" id="PF14309"/>
    </source>
</evidence>
<evidence type="ECO:0000256" key="1">
    <source>
        <dbReference type="SAM" id="MobiDB-lite"/>
    </source>
</evidence>
<dbReference type="EMBL" id="CM000769">
    <property type="protein sequence ID" value="OQU77166.1"/>
    <property type="molecule type" value="Genomic_DNA"/>
</dbReference>
<keyword evidence="4" id="KW-1185">Reference proteome</keyword>
<dbReference type="FunCoup" id="A0A1W0VV82">
    <property type="interactions" value="112"/>
</dbReference>
<sequence>MSRRQHHKPPSNQPDHHHQPSPSHRRGTRADDDDPRHDASMRRPVVHLQPNVIARLMGIDDAVTPAGGIVQFQFQAQRRQSNNRSSLHLPSYRARVGDDDAAEYPDSTTTSRMCFHKMMMMLVVPRSRSRQAGGGGGAAPEDEAGPPGVASVQGAGDAADDYYTPTHTPRPSDSDGGSRSRSSLVLQAIAQEDLRRHKMARFGFGLGGHTKVTQQDELLPPAMPDPDGRDLEAHRDWDEHGAPAAQAQQLPSHRHTPILLLKASSESDTTTATGGVAIGDGQKTLLLGLPRLHRDASISVLLQEVKDRVQRELALHIATATGGDRIKAPTWAILPPLQQQVTKHKQDRGNKRLFRSESFRAFRSDRKRTPAAAAAATRHASHGDGDGDGAAAHIPSSETADNADDEEEEEESLTDASLSVLRPGVTDGQSFRSECLTLTTTKHRDDAAPSPRLLFRSFSAPESGFAFSIGSLFSSKHHEASEPAAAAAVTMTSKSVVSAAGFSSFIRGTVSSLRRHGFSSRRKLMMFRRKTHWSWSNNNKTASLGAGEIHIHPAKMEMEMEMPICTPTPPCHETINLFKVAQANLSELPPSPVSPLEVAAGQNSRHLFSDLHFTLPPELSPKCLSELEPPATASESSFRTDITAVETACSRDKAYITELLIAAGLYDDDDDGPSSSANARVDSMARPMPICDDVFEDVEDMYYYRGDYIVGSGMHDDRRMLFDLANEALQSLVVAESSRGGCASSLRQWVVDSTGVARGKKLVDDVWQQVQALKKNPQQAQEMQTIDGMVAYEVRRSVWAEVLYEDVYVVGRKIERAIFDELIEDFFLHALEVFI</sequence>
<feature type="region of interest" description="Disordered" evidence="1">
    <location>
        <begin position="206"/>
        <end position="234"/>
    </location>
</feature>
<evidence type="ECO:0000313" key="3">
    <source>
        <dbReference type="EMBL" id="OQU77166.1"/>
    </source>
</evidence>
<dbReference type="InParanoid" id="A0A1W0VV82"/>
<evidence type="ECO:0000313" key="4">
    <source>
        <dbReference type="Proteomes" id="UP000000768"/>
    </source>
</evidence>
<name>A0A1W0VV82_SORBI</name>
<dbReference type="AlphaFoldDB" id="A0A1W0VV82"/>
<dbReference type="Gramene" id="OQU77166">
    <property type="protein sequence ID" value="OQU77166"/>
    <property type="gene ID" value="SORBI_3010G275300"/>
</dbReference>
<dbReference type="eggNOG" id="ENOG502QQ1V">
    <property type="taxonomic scope" value="Eukaryota"/>
</dbReference>
<dbReference type="Proteomes" id="UP000000768">
    <property type="component" value="Chromosome 10"/>
</dbReference>
<accession>A0A1W0VV82</accession>
<dbReference type="PANTHER" id="PTHR40836">
    <property type="entry name" value="RB1-INDUCIBLE COILED-COIL PROTEIN"/>
    <property type="match status" value="1"/>
</dbReference>
<proteinExistence type="predicted"/>
<protein>
    <recommendedName>
        <fullName evidence="2">DUF4378 domain-containing protein</fullName>
    </recommendedName>
</protein>